<dbReference type="InterPro" id="IPR027417">
    <property type="entry name" value="P-loop_NTPase"/>
</dbReference>
<sequence>MTKWALRAFGLTKQHAGRPVLRGVNLSLAAGEVLAITGAPGAGKSLLLSVLATATRADAGSFYVDGWPVLAWPGHRPRLREVRRRIGYLPERTGHLPGLTGWESGLLFARLFGLDPGAARRRLGDLFERLDLLGVAGQPVATYSLSERRRLALAEALLHQPSLLLLDRPDDGHAASVRAHIADVLQAEARRGRAILLALRDGDAAPELALLGRRAVLAGGLLS</sequence>
<evidence type="ECO:0000256" key="1">
    <source>
        <dbReference type="ARBA" id="ARBA00005417"/>
    </source>
</evidence>
<dbReference type="KEGG" id="cmic:caldi_18210"/>
<dbReference type="AlphaFoldDB" id="A0AA35CNQ4"/>
<keyword evidence="2" id="KW-0813">Transport</keyword>
<protein>
    <recommendedName>
        <fullName evidence="3">ABC transporter domain-containing protein</fullName>
    </recommendedName>
</protein>
<reference evidence="4" key="1">
    <citation type="submission" date="2022-03" db="EMBL/GenBank/DDBJ databases">
        <title>Complete genome sequence of Caldinitratiruptor microaerophilus.</title>
        <authorList>
            <person name="Mukaiyama R."/>
            <person name="Nishiyama T."/>
            <person name="Ueda K."/>
        </authorList>
    </citation>
    <scope>NUCLEOTIDE SEQUENCE</scope>
    <source>
        <strain evidence="4">JCM 16183</strain>
    </source>
</reference>
<accession>A0AA35CNQ4</accession>
<dbReference type="SUPFAM" id="SSF52540">
    <property type="entry name" value="P-loop containing nucleoside triphosphate hydrolases"/>
    <property type="match status" value="1"/>
</dbReference>
<dbReference type="Gene3D" id="3.40.50.300">
    <property type="entry name" value="P-loop containing nucleotide triphosphate hydrolases"/>
    <property type="match status" value="1"/>
</dbReference>
<gene>
    <name evidence="4" type="ORF">caldi_18210</name>
</gene>
<evidence type="ECO:0000313" key="5">
    <source>
        <dbReference type="Proteomes" id="UP001163687"/>
    </source>
</evidence>
<evidence type="ECO:0000259" key="3">
    <source>
        <dbReference type="PROSITE" id="PS50893"/>
    </source>
</evidence>
<comment type="similarity">
    <text evidence="1">Belongs to the ABC transporter superfamily.</text>
</comment>
<dbReference type="GO" id="GO:0016887">
    <property type="term" value="F:ATP hydrolysis activity"/>
    <property type="evidence" value="ECO:0007669"/>
    <property type="project" value="InterPro"/>
</dbReference>
<organism evidence="4 5">
    <name type="scientific">Caldinitratiruptor microaerophilus</name>
    <dbReference type="NCBI Taxonomy" id="671077"/>
    <lineage>
        <taxon>Bacteria</taxon>
        <taxon>Bacillati</taxon>
        <taxon>Bacillota</taxon>
        <taxon>Clostridia</taxon>
        <taxon>Eubacteriales</taxon>
        <taxon>Symbiobacteriaceae</taxon>
        <taxon>Caldinitratiruptor</taxon>
    </lineage>
</organism>
<dbReference type="PROSITE" id="PS50893">
    <property type="entry name" value="ABC_TRANSPORTER_2"/>
    <property type="match status" value="1"/>
</dbReference>
<feature type="domain" description="ABC transporter" evidence="3">
    <location>
        <begin position="6"/>
        <end position="222"/>
    </location>
</feature>
<evidence type="ECO:0000313" key="4">
    <source>
        <dbReference type="EMBL" id="BDG60731.1"/>
    </source>
</evidence>
<dbReference type="Pfam" id="PF00005">
    <property type="entry name" value="ABC_tran"/>
    <property type="match status" value="1"/>
</dbReference>
<dbReference type="RefSeq" id="WP_264841431.1">
    <property type="nucleotide sequence ID" value="NZ_AP025628.1"/>
</dbReference>
<keyword evidence="5" id="KW-1185">Reference proteome</keyword>
<dbReference type="GO" id="GO:0005524">
    <property type="term" value="F:ATP binding"/>
    <property type="evidence" value="ECO:0007669"/>
    <property type="project" value="InterPro"/>
</dbReference>
<dbReference type="Proteomes" id="UP001163687">
    <property type="component" value="Chromosome"/>
</dbReference>
<evidence type="ECO:0000256" key="2">
    <source>
        <dbReference type="ARBA" id="ARBA00022448"/>
    </source>
</evidence>
<dbReference type="EMBL" id="AP025628">
    <property type="protein sequence ID" value="BDG60731.1"/>
    <property type="molecule type" value="Genomic_DNA"/>
</dbReference>
<dbReference type="PANTHER" id="PTHR43335">
    <property type="entry name" value="ABC TRANSPORTER, ATP-BINDING PROTEIN"/>
    <property type="match status" value="1"/>
</dbReference>
<dbReference type="InterPro" id="IPR003439">
    <property type="entry name" value="ABC_transporter-like_ATP-bd"/>
</dbReference>
<proteinExistence type="inferred from homology"/>
<name>A0AA35CNQ4_9FIRM</name>